<evidence type="ECO:0000313" key="6">
    <source>
        <dbReference type="Proteomes" id="UP001172687"/>
    </source>
</evidence>
<sequence length="329" mass="35163">MFDVARLAGVSHQTVSRVLNGSDAVRESTRQRVTEAIDQLGYRRNLAARALVTRRTATIGVICFNTTLFGPASMLYAIEQAATEAGFFVSVATDSTVDSTTLPRALRRLEEQSVEGVIVIAPLAANREALRALRNPVPVVAVDATPGLGIPVVGVDQVDGARQMTRHLLDGGATTVWHVAGAAEWTETDARLAGWRSELLEHGRAVPEPLRGDWTPRSGYLAGLELGADPSVEAVFVANDQMALGVLRGLAESGRSVPGDVLVGGFDDVPESEFYCPPLTTVRQDFASVGRRSVDLLVEEIERAANGEASASTAVIPAELIVRQSSRRR</sequence>
<accession>A0ABT8HIS1</accession>
<keyword evidence="2 5" id="KW-0238">DNA-binding</keyword>
<evidence type="ECO:0000313" key="5">
    <source>
        <dbReference type="EMBL" id="MDN4520665.1"/>
    </source>
</evidence>
<dbReference type="InterPro" id="IPR000843">
    <property type="entry name" value="HTH_LacI"/>
</dbReference>
<dbReference type="PANTHER" id="PTHR30146">
    <property type="entry name" value="LACI-RELATED TRANSCRIPTIONAL REPRESSOR"/>
    <property type="match status" value="1"/>
</dbReference>
<dbReference type="EMBL" id="JAUHTC010000081">
    <property type="protein sequence ID" value="MDN4520665.1"/>
    <property type="molecule type" value="Genomic_DNA"/>
</dbReference>
<keyword evidence="6" id="KW-1185">Reference proteome</keyword>
<dbReference type="PANTHER" id="PTHR30146:SF109">
    <property type="entry name" value="HTH-TYPE TRANSCRIPTIONAL REGULATOR GALS"/>
    <property type="match status" value="1"/>
</dbReference>
<dbReference type="InterPro" id="IPR046335">
    <property type="entry name" value="LacI/GalR-like_sensor"/>
</dbReference>
<dbReference type="Gene3D" id="3.40.50.2300">
    <property type="match status" value="2"/>
</dbReference>
<organism evidence="5 6">
    <name type="scientific">Mycolicibacterium austroafricanum</name>
    <name type="common">Mycobacterium austroafricanum</name>
    <dbReference type="NCBI Taxonomy" id="39687"/>
    <lineage>
        <taxon>Bacteria</taxon>
        <taxon>Bacillati</taxon>
        <taxon>Actinomycetota</taxon>
        <taxon>Actinomycetes</taxon>
        <taxon>Mycobacteriales</taxon>
        <taxon>Mycobacteriaceae</taxon>
        <taxon>Mycolicibacterium</taxon>
    </lineage>
</organism>
<dbReference type="SMART" id="SM00354">
    <property type="entry name" value="HTH_LACI"/>
    <property type="match status" value="1"/>
</dbReference>
<gene>
    <name evidence="5" type="ORF">QYF68_23020</name>
</gene>
<dbReference type="InterPro" id="IPR010982">
    <property type="entry name" value="Lambda_DNA-bd_dom_sf"/>
</dbReference>
<dbReference type="SUPFAM" id="SSF53822">
    <property type="entry name" value="Periplasmic binding protein-like I"/>
    <property type="match status" value="1"/>
</dbReference>
<evidence type="ECO:0000256" key="3">
    <source>
        <dbReference type="ARBA" id="ARBA00023163"/>
    </source>
</evidence>
<evidence type="ECO:0000256" key="1">
    <source>
        <dbReference type="ARBA" id="ARBA00023015"/>
    </source>
</evidence>
<dbReference type="PROSITE" id="PS50932">
    <property type="entry name" value="HTH_LACI_2"/>
    <property type="match status" value="1"/>
</dbReference>
<dbReference type="GO" id="GO:0003677">
    <property type="term" value="F:DNA binding"/>
    <property type="evidence" value="ECO:0007669"/>
    <property type="project" value="UniProtKB-KW"/>
</dbReference>
<name>A0ABT8HIS1_MYCAO</name>
<dbReference type="InterPro" id="IPR028082">
    <property type="entry name" value="Peripla_BP_I"/>
</dbReference>
<keyword evidence="1" id="KW-0805">Transcription regulation</keyword>
<dbReference type="SUPFAM" id="SSF47413">
    <property type="entry name" value="lambda repressor-like DNA-binding domains"/>
    <property type="match status" value="1"/>
</dbReference>
<protein>
    <submittedName>
        <fullName evidence="5">LacI family DNA-binding transcriptional regulator</fullName>
    </submittedName>
</protein>
<dbReference type="PROSITE" id="PS00356">
    <property type="entry name" value="HTH_LACI_1"/>
    <property type="match status" value="1"/>
</dbReference>
<evidence type="ECO:0000259" key="4">
    <source>
        <dbReference type="PROSITE" id="PS50932"/>
    </source>
</evidence>
<proteinExistence type="predicted"/>
<dbReference type="CDD" id="cd01574">
    <property type="entry name" value="PBP1_LacI"/>
    <property type="match status" value="1"/>
</dbReference>
<keyword evidence="3" id="KW-0804">Transcription</keyword>
<comment type="caution">
    <text evidence="5">The sequence shown here is derived from an EMBL/GenBank/DDBJ whole genome shotgun (WGS) entry which is preliminary data.</text>
</comment>
<dbReference type="Pfam" id="PF13377">
    <property type="entry name" value="Peripla_BP_3"/>
    <property type="match status" value="1"/>
</dbReference>
<dbReference type="Proteomes" id="UP001172687">
    <property type="component" value="Unassembled WGS sequence"/>
</dbReference>
<dbReference type="RefSeq" id="WP_036373449.1">
    <property type="nucleotide sequence ID" value="NZ_CP082189.1"/>
</dbReference>
<dbReference type="Gene3D" id="1.10.260.40">
    <property type="entry name" value="lambda repressor-like DNA-binding domains"/>
    <property type="match status" value="1"/>
</dbReference>
<dbReference type="Pfam" id="PF00356">
    <property type="entry name" value="LacI"/>
    <property type="match status" value="1"/>
</dbReference>
<evidence type="ECO:0000256" key="2">
    <source>
        <dbReference type="ARBA" id="ARBA00023125"/>
    </source>
</evidence>
<dbReference type="CDD" id="cd01392">
    <property type="entry name" value="HTH_LacI"/>
    <property type="match status" value="1"/>
</dbReference>
<feature type="domain" description="HTH lacI-type" evidence="4">
    <location>
        <begin position="1"/>
        <end position="53"/>
    </location>
</feature>
<reference evidence="5" key="1">
    <citation type="submission" date="2023-07" db="EMBL/GenBank/DDBJ databases">
        <title>Degradation of tert-butanol by M. austroafricanum TBA100.</title>
        <authorList>
            <person name="Helbich S."/>
            <person name="Vainshtein Y."/>
        </authorList>
    </citation>
    <scope>NUCLEOTIDE SEQUENCE</scope>
    <source>
        <strain evidence="5">TBA100</strain>
    </source>
</reference>